<accession>A0A0R3TEQ8</accession>
<proteinExistence type="predicted"/>
<evidence type="ECO:0000313" key="1">
    <source>
        <dbReference type="WBParaSite" id="HNAJ_0000554701-mRNA-1"/>
    </source>
</evidence>
<dbReference type="WBParaSite" id="HNAJ_0000554701-mRNA-1">
    <property type="protein sequence ID" value="HNAJ_0000554701-mRNA-1"/>
    <property type="gene ID" value="HNAJ_0000554701"/>
</dbReference>
<sequence>LTVVNSRKKLFIGTRLFKPMEHSQSNQFLHQKNLIKDRQDPKPGSFLDWVTFNCRMNQPFVKPVGIQFSAEPLNGWKPQTTPLTRNSVQFPLQMPLPPHLFIVLVMHSLIRTQ</sequence>
<reference evidence="1" key="1">
    <citation type="submission" date="2017-02" db="UniProtKB">
        <authorList>
            <consortium name="WormBaseParasite"/>
        </authorList>
    </citation>
    <scope>IDENTIFICATION</scope>
</reference>
<dbReference type="AlphaFoldDB" id="A0A0R3TEQ8"/>
<name>A0A0R3TEQ8_RODNA</name>
<organism evidence="1">
    <name type="scientific">Rodentolepis nana</name>
    <name type="common">Dwarf tapeworm</name>
    <name type="synonym">Hymenolepis nana</name>
    <dbReference type="NCBI Taxonomy" id="102285"/>
    <lineage>
        <taxon>Eukaryota</taxon>
        <taxon>Metazoa</taxon>
        <taxon>Spiralia</taxon>
        <taxon>Lophotrochozoa</taxon>
        <taxon>Platyhelminthes</taxon>
        <taxon>Cestoda</taxon>
        <taxon>Eucestoda</taxon>
        <taxon>Cyclophyllidea</taxon>
        <taxon>Hymenolepididae</taxon>
        <taxon>Rodentolepis</taxon>
    </lineage>
</organism>
<protein>
    <submittedName>
        <fullName evidence="1">Testis expressed 49</fullName>
    </submittedName>
</protein>